<dbReference type="Gene3D" id="1.10.30.50">
    <property type="match status" value="1"/>
</dbReference>
<comment type="subunit">
    <text evidence="11 12">Monomer. Binds crRNA and tracrRNA.</text>
</comment>
<keyword evidence="9 12" id="KW-0238">DNA-binding</keyword>
<evidence type="ECO:0000256" key="11">
    <source>
        <dbReference type="ARBA" id="ARBA00046380"/>
    </source>
</evidence>
<reference evidence="14 15" key="1">
    <citation type="submission" date="2016-02" db="EMBL/GenBank/DDBJ databases">
        <title>Complete Genome of H5569, the type strain of the newly described species Haematospirillium jordaniae.</title>
        <authorList>
            <person name="Nicholson A.C."/>
            <person name="Humrighouse B.W."/>
            <person name="Loparov V."/>
            <person name="McQuiston J.R."/>
        </authorList>
    </citation>
    <scope>NUCLEOTIDE SEQUENCE [LARGE SCALE GENOMIC DNA]</scope>
    <source>
        <strain evidence="14 15">H5569</strain>
        <plasmid evidence="15">Plasmid unnamed 2</plasmid>
    </source>
</reference>
<comment type="function">
    <text evidence="12">CRISPR (clustered regularly interspaced short palindromic repeat) is an adaptive immune system that provides protection against mobile genetic elements (viruses, transposable elements and conjugative plasmids). CRISPR clusters contain spacers, sequences complementary to antecedent mobile elements, and target invading nucleic acids. CRISPR clusters are transcribed and processed into CRISPR RNA (crRNA). In type II CRISPR systems correct processing of pre-crRNA requires a trans-encoded small RNA (tracrRNA), endogenous ribonuclease 3 (rnc) and this protein. The tracrRNA serves as a guide for ribonuclease 3-aided processing of pre-crRNA. Subsequently Cas9/crRNA/tracrRNA endonucleolytically cleaves linear or circular dsDNA target complementary to the spacer; Cas9 is inactive in the absence of the 2 guide RNAs (gRNA). Cas9 recognizes the protospacer adjacent motif (PAM) in the CRISPR repeat sequences to help distinguish self versus nonself, as targets within the bacterial CRISPR locus do not have PAMs. PAM recognition is also required for catalytic activity.</text>
</comment>
<keyword evidence="10" id="KW-0464">Manganese</keyword>
<dbReference type="Proteomes" id="UP000076066">
    <property type="component" value="Plasmid unnamed 2"/>
</dbReference>
<keyword evidence="14" id="KW-0614">Plasmid</keyword>
<evidence type="ECO:0000256" key="3">
    <source>
        <dbReference type="ARBA" id="ARBA00022723"/>
    </source>
</evidence>
<dbReference type="GO" id="GO:0004519">
    <property type="term" value="F:endonuclease activity"/>
    <property type="evidence" value="ECO:0007669"/>
    <property type="project" value="UniProtKB-UniRule"/>
</dbReference>
<evidence type="ECO:0000256" key="7">
    <source>
        <dbReference type="ARBA" id="ARBA00022884"/>
    </source>
</evidence>
<evidence type="ECO:0000256" key="9">
    <source>
        <dbReference type="ARBA" id="ARBA00023125"/>
    </source>
</evidence>
<dbReference type="GO" id="GO:0043571">
    <property type="term" value="P:maintenance of CRISPR repeat elements"/>
    <property type="evidence" value="ECO:0007669"/>
    <property type="project" value="UniProtKB-UniRule"/>
</dbReference>
<dbReference type="HAMAP" id="MF_01480">
    <property type="entry name" value="Cas9"/>
    <property type="match status" value="1"/>
</dbReference>
<geneLocation type="plasmid" evidence="14 15">
    <name>unnamed 2</name>
</geneLocation>
<evidence type="ECO:0000313" key="14">
    <source>
        <dbReference type="EMBL" id="AMW35975.1"/>
    </source>
</evidence>
<feature type="active site" description="For RuvC-like nuclease domain" evidence="12">
    <location>
        <position position="7"/>
    </location>
</feature>
<protein>
    <recommendedName>
        <fullName evidence="12">CRISPR-associated endonuclease Cas9</fullName>
        <ecNumber evidence="12">3.1.-.-</ecNumber>
    </recommendedName>
</protein>
<dbReference type="NCBIfam" id="TIGR01865">
    <property type="entry name" value="cas_Csn1"/>
    <property type="match status" value="1"/>
</dbReference>
<evidence type="ECO:0000256" key="1">
    <source>
        <dbReference type="ARBA" id="ARBA00001946"/>
    </source>
</evidence>
<dbReference type="RefSeq" id="WP_066137387.1">
    <property type="nucleotide sequence ID" value="NZ_CP014527.1"/>
</dbReference>
<feature type="domain" description="HNH Cas9-type" evidence="13">
    <location>
        <begin position="530"/>
        <end position="684"/>
    </location>
</feature>
<organism evidence="14 15">
    <name type="scientific">Haematospirillum jordaniae</name>
    <dbReference type="NCBI Taxonomy" id="1549855"/>
    <lineage>
        <taxon>Bacteria</taxon>
        <taxon>Pseudomonadati</taxon>
        <taxon>Pseudomonadota</taxon>
        <taxon>Alphaproteobacteria</taxon>
        <taxon>Rhodospirillales</taxon>
        <taxon>Novispirillaceae</taxon>
        <taxon>Haematospirillum</taxon>
    </lineage>
</organism>
<evidence type="ECO:0000256" key="6">
    <source>
        <dbReference type="ARBA" id="ARBA00022842"/>
    </source>
</evidence>
<keyword evidence="8 12" id="KW-0051">Antiviral defense</keyword>
<keyword evidence="4 12" id="KW-0255">Endonuclease</keyword>
<keyword evidence="7 12" id="KW-0694">RNA-binding</keyword>
<dbReference type="GeneID" id="53317634"/>
<dbReference type="GO" id="GO:0003723">
    <property type="term" value="F:RNA binding"/>
    <property type="evidence" value="ECO:0007669"/>
    <property type="project" value="UniProtKB-UniRule"/>
</dbReference>
<evidence type="ECO:0000256" key="8">
    <source>
        <dbReference type="ARBA" id="ARBA00023118"/>
    </source>
</evidence>
<evidence type="ECO:0000256" key="4">
    <source>
        <dbReference type="ARBA" id="ARBA00022759"/>
    </source>
</evidence>
<keyword evidence="2 12" id="KW-0540">Nuclease</keyword>
<sequence>MLRLGLDIGSTSIGWFLYRITNGMIAEIIDCGVRLFSDGRDAKTGVSSAVERRNARALRRRRDRYLRRRAALMRRLAAAGLMPEDPSQAKPLELLDPYRLRADALDRRLELTELGRALFHLNQRRGFKSNRQTDRGNNEGGKIIDGSARLDQAMMAVGARTYGEFLHLRRSQAEDLRRVPSVRTRLTLRSVDGGKAETGYDFYPDRRHLEEEFNKVWAAQAAHHPVLTDSLRHEVFETIFFQRPLKAPAVGRCLFFPEPRLPRAHPLTQRRVLYETVNALRIRTESGAAVPLGKEQRDKVIMLLDGKAPVKAIASAKLSLKAIAKHLKLRDGQTFTLEKGRDYIACDPVRASLSHPDRFGPRWSVLEAEVQAEIVGRIRDDDDTMALVEWLKQVHGLDDAHARATADAPLPEGYGRLGETATRKLLDCLKAEVLTYSEAVGKALDQHHSDRRTGEILESLPYYGEVLQAHVIPGTGEPHHDDITRFGRITNPTVHIGLNQLRRLVNRIIARYGKPAEIVVELARDLKQSTGQKKAAIALNLKNRKAAEARSALLTEWGVPDTGANRMYVRLWQELHEDPMMRRCPYTGTIISPSLLFSGAIDIDHILPYSRTLDDSTANRTLCMKEANRQKRNKSPSEARRDGMRIWALEDDNLRHIPEFKRWRFAEDAMARFEGERDFEARALVDTQYLSRISKAYLETLYDGADGKSHVWVVPGRLTEMLRRHWGLNGILTDPLRDVTKEKNRMDHRHHAIDAAVVAATDRGLIKAMAEQARTDVDQGREALASSIMPPWPGFREAVAAQVDRIIVSHRPDHGRIDLTTRMKGRDQTTGPLHRDTAYGLTGQSEKGVPLVVTREPFDNLTPTMIGKIRDEPLKAALAAVTAGKKDDAFAEALAHFRDRPGPYHGIRRVRLIEPISVVEIRDASGRAYKGYKGNSNHCFEVWRLPGGAITEHIVSTFDAHQPGPEPRPHPAAKRLLRLFKSDMVKLDDSKFGPVIATVVMFDRNGKISLVPHTASNARKRCEKYKEDLYLRFTARTLIEAGARRIIVDETGHFRDPGRKG</sequence>
<dbReference type="InterPro" id="IPR036397">
    <property type="entry name" value="RNaseH_sf"/>
</dbReference>
<dbReference type="GO" id="GO:0046872">
    <property type="term" value="F:metal ion binding"/>
    <property type="evidence" value="ECO:0007669"/>
    <property type="project" value="UniProtKB-UniRule"/>
</dbReference>
<dbReference type="InterPro" id="IPR041383">
    <property type="entry name" value="RuvC_III"/>
</dbReference>
<dbReference type="InterPro" id="IPR003615">
    <property type="entry name" value="HNH_nuc"/>
</dbReference>
<evidence type="ECO:0000259" key="13">
    <source>
        <dbReference type="PROSITE" id="PS51749"/>
    </source>
</evidence>
<evidence type="ECO:0000256" key="5">
    <source>
        <dbReference type="ARBA" id="ARBA00022801"/>
    </source>
</evidence>
<dbReference type="EC" id="3.1.-.-" evidence="12"/>
<accession>A0A143DGZ8</accession>
<keyword evidence="5 12" id="KW-0378">Hydrolase</keyword>
<dbReference type="OrthoDB" id="9777169at2"/>
<dbReference type="Pfam" id="PF18541">
    <property type="entry name" value="RuvC_III"/>
    <property type="match status" value="1"/>
</dbReference>
<evidence type="ECO:0000256" key="10">
    <source>
        <dbReference type="ARBA" id="ARBA00023211"/>
    </source>
</evidence>
<dbReference type="Pfam" id="PF13395">
    <property type="entry name" value="HNH_4"/>
    <property type="match status" value="1"/>
</dbReference>
<dbReference type="GO" id="GO:0003677">
    <property type="term" value="F:DNA binding"/>
    <property type="evidence" value="ECO:0007669"/>
    <property type="project" value="UniProtKB-UniRule"/>
</dbReference>
<name>A0A143DGZ8_9PROT</name>
<dbReference type="PROSITE" id="PS51749">
    <property type="entry name" value="HNH_CAS9"/>
    <property type="match status" value="1"/>
</dbReference>
<feature type="active site" description="Proton acceptor for HNH nuclease domain" evidence="12">
    <location>
        <position position="605"/>
    </location>
</feature>
<dbReference type="GO" id="GO:0051607">
    <property type="term" value="P:defense response to virus"/>
    <property type="evidence" value="ECO:0007669"/>
    <property type="project" value="UniProtKB-UniRule"/>
</dbReference>
<comment type="caution">
    <text evidence="12">Lacks conserved residue(s) required for the propagation of feature annotation.</text>
</comment>
<dbReference type="EMBL" id="CP014527">
    <property type="protein sequence ID" value="AMW35975.1"/>
    <property type="molecule type" value="Genomic_DNA"/>
</dbReference>
<gene>
    <name evidence="12" type="primary">cas9</name>
    <name evidence="14" type="ORF">AY555_10785</name>
</gene>
<keyword evidence="3" id="KW-0479">Metal-binding</keyword>
<comment type="similarity">
    <text evidence="12">Belongs to the CRISPR-associated Cas9 family.</text>
</comment>
<keyword evidence="15" id="KW-1185">Reference proteome</keyword>
<dbReference type="KEGG" id="hjo:AY555_10785"/>
<comment type="domain">
    <text evidence="12">Has 2 endonuclease domains. The discontinuous RuvC-like domain cleaves the target DNA noncomplementary to crRNA while the HNH nuclease domain cleaves the target DNA complementary to crRNA.</text>
</comment>
<comment type="cofactor">
    <cofactor evidence="1">
        <name>Mg(2+)</name>
        <dbReference type="ChEBI" id="CHEBI:18420"/>
    </cofactor>
</comment>
<evidence type="ECO:0000256" key="2">
    <source>
        <dbReference type="ARBA" id="ARBA00022722"/>
    </source>
</evidence>
<evidence type="ECO:0000313" key="15">
    <source>
        <dbReference type="Proteomes" id="UP000076066"/>
    </source>
</evidence>
<dbReference type="InterPro" id="IPR033114">
    <property type="entry name" value="HNH_CAS9"/>
</dbReference>
<dbReference type="GO" id="GO:0016787">
    <property type="term" value="F:hydrolase activity"/>
    <property type="evidence" value="ECO:0007669"/>
    <property type="project" value="UniProtKB-KW"/>
</dbReference>
<dbReference type="Gene3D" id="3.30.420.10">
    <property type="entry name" value="Ribonuclease H-like superfamily/Ribonuclease H"/>
    <property type="match status" value="3"/>
</dbReference>
<keyword evidence="6" id="KW-0460">Magnesium</keyword>
<proteinExistence type="inferred from homology"/>
<dbReference type="AlphaFoldDB" id="A0A143DGZ8"/>
<dbReference type="InterPro" id="IPR028629">
    <property type="entry name" value="Cas9"/>
</dbReference>
<evidence type="ECO:0000256" key="12">
    <source>
        <dbReference type="HAMAP-Rule" id="MF_01480"/>
    </source>
</evidence>